<dbReference type="EMBL" id="VIFM01000179">
    <property type="protein sequence ID" value="TQF11606.1"/>
    <property type="molecule type" value="Genomic_DNA"/>
</dbReference>
<dbReference type="OrthoDB" id="9808312at2"/>
<sequence>MTPRGTSRVNTLRVLTVLLPLVLTGCRSKSAPSFEPLKLADGRVIPAETLTRGHSVYTYYCASCHGELGDGQGPAGRGMRPVPRSFRQGLFKFGGVAVGELPTDDALKRTLRRGLHGTPMFAWDVPDADLDAVLQYVKTFSPRWKEEVPGKPLAMSTDPWRGRDAEAIERGRVAYHVSGAGNAGCSSCHVAYLPRSELAALLKKALGRDVDLSKMDPYTALARESDHPVAVDAKGEPTKTEKVLPPDFLFQPLRTVWPVGDTVDGSTYTAERQREDLYRVISSGVGGAAMPTWKGAIPEENLWALAYYVQTLVVLRDTDAADELKTRLRSSAQ</sequence>
<dbReference type="Pfam" id="PF13442">
    <property type="entry name" value="Cytochrome_CBB3"/>
    <property type="match status" value="1"/>
</dbReference>
<proteinExistence type="predicted"/>
<name>A0A540WRF9_9BACT</name>
<evidence type="ECO:0000256" key="2">
    <source>
        <dbReference type="ARBA" id="ARBA00022723"/>
    </source>
</evidence>
<dbReference type="GO" id="GO:0009055">
    <property type="term" value="F:electron transfer activity"/>
    <property type="evidence" value="ECO:0007669"/>
    <property type="project" value="InterPro"/>
</dbReference>
<dbReference type="Proteomes" id="UP000315369">
    <property type="component" value="Unassembled WGS sequence"/>
</dbReference>
<comment type="caution">
    <text evidence="6">The sequence shown here is derived from an EMBL/GenBank/DDBJ whole genome shotgun (WGS) entry which is preliminary data.</text>
</comment>
<keyword evidence="2 4" id="KW-0479">Metal-binding</keyword>
<gene>
    <name evidence="6" type="ORF">FJV41_33370</name>
</gene>
<accession>A0A540WRF9</accession>
<dbReference type="InterPro" id="IPR036909">
    <property type="entry name" value="Cyt_c-like_dom_sf"/>
</dbReference>
<dbReference type="AlphaFoldDB" id="A0A540WRF9"/>
<protein>
    <submittedName>
        <fullName evidence="6">Cytochrome c</fullName>
    </submittedName>
</protein>
<evidence type="ECO:0000313" key="7">
    <source>
        <dbReference type="Proteomes" id="UP000315369"/>
    </source>
</evidence>
<reference evidence="6 7" key="1">
    <citation type="submission" date="2019-06" db="EMBL/GenBank/DDBJ databases">
        <authorList>
            <person name="Livingstone P."/>
            <person name="Whitworth D."/>
        </authorList>
    </citation>
    <scope>NUCLEOTIDE SEQUENCE [LARGE SCALE GENOMIC DNA]</scope>
    <source>
        <strain evidence="6 7">AM401</strain>
    </source>
</reference>
<feature type="domain" description="Cytochrome c" evidence="5">
    <location>
        <begin position="48"/>
        <end position="141"/>
    </location>
</feature>
<evidence type="ECO:0000259" key="5">
    <source>
        <dbReference type="PROSITE" id="PS51007"/>
    </source>
</evidence>
<keyword evidence="1 4" id="KW-0349">Heme</keyword>
<dbReference type="GO" id="GO:0020037">
    <property type="term" value="F:heme binding"/>
    <property type="evidence" value="ECO:0007669"/>
    <property type="project" value="InterPro"/>
</dbReference>
<feature type="domain" description="Cytochrome c" evidence="5">
    <location>
        <begin position="166"/>
        <end position="313"/>
    </location>
</feature>
<dbReference type="PROSITE" id="PS51257">
    <property type="entry name" value="PROKAR_LIPOPROTEIN"/>
    <property type="match status" value="1"/>
</dbReference>
<evidence type="ECO:0000256" key="1">
    <source>
        <dbReference type="ARBA" id="ARBA00022617"/>
    </source>
</evidence>
<dbReference type="InterPro" id="IPR009056">
    <property type="entry name" value="Cyt_c-like_dom"/>
</dbReference>
<evidence type="ECO:0000256" key="4">
    <source>
        <dbReference type="PROSITE-ProRule" id="PRU00433"/>
    </source>
</evidence>
<keyword evidence="3 4" id="KW-0408">Iron</keyword>
<evidence type="ECO:0000313" key="6">
    <source>
        <dbReference type="EMBL" id="TQF11606.1"/>
    </source>
</evidence>
<keyword evidence="7" id="KW-1185">Reference proteome</keyword>
<dbReference type="GO" id="GO:0046872">
    <property type="term" value="F:metal ion binding"/>
    <property type="evidence" value="ECO:0007669"/>
    <property type="project" value="UniProtKB-KW"/>
</dbReference>
<evidence type="ECO:0000256" key="3">
    <source>
        <dbReference type="ARBA" id="ARBA00023004"/>
    </source>
</evidence>
<dbReference type="Gene3D" id="1.10.760.10">
    <property type="entry name" value="Cytochrome c-like domain"/>
    <property type="match status" value="2"/>
</dbReference>
<dbReference type="SUPFAM" id="SSF46626">
    <property type="entry name" value="Cytochrome c"/>
    <property type="match status" value="2"/>
</dbReference>
<organism evidence="6 7">
    <name type="scientific">Myxococcus llanfairpwllgwyngyllgogerychwyrndrobwllllantysiliogogogochensis</name>
    <dbReference type="NCBI Taxonomy" id="2590453"/>
    <lineage>
        <taxon>Bacteria</taxon>
        <taxon>Pseudomonadati</taxon>
        <taxon>Myxococcota</taxon>
        <taxon>Myxococcia</taxon>
        <taxon>Myxococcales</taxon>
        <taxon>Cystobacterineae</taxon>
        <taxon>Myxococcaceae</taxon>
        <taxon>Myxococcus</taxon>
    </lineage>
</organism>
<dbReference type="PROSITE" id="PS51007">
    <property type="entry name" value="CYTC"/>
    <property type="match status" value="2"/>
</dbReference>